<dbReference type="Proteomes" id="UP000537989">
    <property type="component" value="Unassembled WGS sequence"/>
</dbReference>
<accession>A0AAN6CB01</accession>
<evidence type="ECO:0000313" key="4">
    <source>
        <dbReference type="Proteomes" id="UP000537989"/>
    </source>
</evidence>
<evidence type="ECO:0000256" key="1">
    <source>
        <dbReference type="SAM" id="Coils"/>
    </source>
</evidence>
<evidence type="ECO:0000256" key="2">
    <source>
        <dbReference type="SAM" id="MobiDB-lite"/>
    </source>
</evidence>
<name>A0AAN6CB01_FUSAU</name>
<evidence type="ECO:0000313" key="3">
    <source>
        <dbReference type="EMBL" id="KAF5248741.1"/>
    </source>
</evidence>
<sequence>MVVETRLRKRKLKPDPTSRAKKESSDPSAQSSSEVDNQTAKELLARQQLGHDDFIRGYRTATAQERSQLAEMVQSGIQTGMDQIAGRVERVLKRTTQTSLLLEVEDLKKQLESEKIQHKVLKANYDNLARNSDDQKKKLPNAIKRSKEYYKVRNQILNLLNGGIHPIETKDDEVKYGWNCITFSIKQLAFKLVGASSGQPLDDEVTQRLQRVSKDYRKQIQDPNFRDLLMRGYIWLLLQDIVFDSKKDFWGGPGVRALKMAHDNLIVRVGETGCDLDAEPPVAHIAEWLAKGSETMTKLCKKDSIGIDHVVAVETERLRPFMVDQKPGFDKTDKLVSQDLKDIIDSAVELDIFRMSSLSIYDIYWGDRAQDSGNLERWNPDLMEVEGWEHEVSPESRVQFRISPILYRVGTCGGNAYDQFNLLAESHVVCD</sequence>
<proteinExistence type="predicted"/>
<keyword evidence="1" id="KW-0175">Coiled coil</keyword>
<dbReference type="EMBL" id="JAAMOD010000004">
    <property type="protein sequence ID" value="KAF5248741.1"/>
    <property type="molecule type" value="Genomic_DNA"/>
</dbReference>
<protein>
    <submittedName>
        <fullName evidence="3">Uncharacterized protein</fullName>
    </submittedName>
</protein>
<dbReference type="AlphaFoldDB" id="A0AAN6CB01"/>
<reference evidence="3 4" key="1">
    <citation type="submission" date="2020-02" db="EMBL/GenBank/DDBJ databases">
        <title>Identification and distribution of gene clusters putatively required for synthesis of sphingolipid metabolism inhibitors in phylogenetically diverse species of the filamentous fungus Fusarium.</title>
        <authorList>
            <person name="Kim H.-S."/>
            <person name="Busman M."/>
            <person name="Brown D.W."/>
            <person name="Divon H."/>
            <person name="Uhlig S."/>
            <person name="Proctor R.H."/>
        </authorList>
    </citation>
    <scope>NUCLEOTIDE SEQUENCE [LARGE SCALE GENOMIC DNA]</scope>
    <source>
        <strain evidence="3 4">NRRL 2903</strain>
    </source>
</reference>
<organism evidence="3 4">
    <name type="scientific">Fusarium austroamericanum</name>
    <dbReference type="NCBI Taxonomy" id="282268"/>
    <lineage>
        <taxon>Eukaryota</taxon>
        <taxon>Fungi</taxon>
        <taxon>Dikarya</taxon>
        <taxon>Ascomycota</taxon>
        <taxon>Pezizomycotina</taxon>
        <taxon>Sordariomycetes</taxon>
        <taxon>Hypocreomycetidae</taxon>
        <taxon>Hypocreales</taxon>
        <taxon>Nectriaceae</taxon>
        <taxon>Fusarium</taxon>
    </lineage>
</organism>
<gene>
    <name evidence="3" type="ORF">FAUST_80</name>
</gene>
<feature type="compositionally biased region" description="Basic and acidic residues" evidence="2">
    <location>
        <begin position="13"/>
        <end position="25"/>
    </location>
</feature>
<feature type="region of interest" description="Disordered" evidence="2">
    <location>
        <begin position="1"/>
        <end position="39"/>
    </location>
</feature>
<feature type="coiled-coil region" evidence="1">
    <location>
        <begin position="97"/>
        <end position="138"/>
    </location>
</feature>
<keyword evidence="4" id="KW-1185">Reference proteome</keyword>
<comment type="caution">
    <text evidence="3">The sequence shown here is derived from an EMBL/GenBank/DDBJ whole genome shotgun (WGS) entry which is preliminary data.</text>
</comment>